<dbReference type="Gene3D" id="3.40.50.1820">
    <property type="entry name" value="alpha/beta hydrolase"/>
    <property type="match status" value="1"/>
</dbReference>
<dbReference type="EMBL" id="CDMC01000012">
    <property type="protein sequence ID" value="CEL08950.1"/>
    <property type="molecule type" value="Genomic_DNA"/>
</dbReference>
<evidence type="ECO:0000256" key="3">
    <source>
        <dbReference type="ARBA" id="ARBA00022729"/>
    </source>
</evidence>
<evidence type="ECO:0000313" key="8">
    <source>
        <dbReference type="Proteomes" id="UP000054771"/>
    </source>
</evidence>
<dbReference type="OMA" id="DHWGICR"/>
<evidence type="ECO:0000256" key="1">
    <source>
        <dbReference type="ARBA" id="ARBA00004613"/>
    </source>
</evidence>
<evidence type="ECO:0000256" key="4">
    <source>
        <dbReference type="ARBA" id="ARBA00022801"/>
    </source>
</evidence>
<name>A0A0U5GAY7_ASPCI</name>
<dbReference type="GO" id="GO:0006629">
    <property type="term" value="P:lipid metabolic process"/>
    <property type="evidence" value="ECO:0007669"/>
    <property type="project" value="UniProtKB-KW"/>
</dbReference>
<dbReference type="OrthoDB" id="206848at2759"/>
<feature type="domain" description="Lipase-like C-terminal" evidence="6">
    <location>
        <begin position="34"/>
        <end position="99"/>
    </location>
</feature>
<organism evidence="7 8">
    <name type="scientific">Aspergillus calidoustus</name>
    <dbReference type="NCBI Taxonomy" id="454130"/>
    <lineage>
        <taxon>Eukaryota</taxon>
        <taxon>Fungi</taxon>
        <taxon>Dikarya</taxon>
        <taxon>Ascomycota</taxon>
        <taxon>Pezizomycotina</taxon>
        <taxon>Eurotiomycetes</taxon>
        <taxon>Eurotiomycetidae</taxon>
        <taxon>Eurotiales</taxon>
        <taxon>Aspergillaceae</taxon>
        <taxon>Aspergillus</taxon>
        <taxon>Aspergillus subgen. Nidulantes</taxon>
    </lineage>
</organism>
<gene>
    <name evidence="7" type="ORF">ASPCAL12094</name>
</gene>
<keyword evidence="2" id="KW-0964">Secreted</keyword>
<dbReference type="InterPro" id="IPR029058">
    <property type="entry name" value="AB_hydrolase_fold"/>
</dbReference>
<accession>A0A0U5GAY7</accession>
<sequence length="629" mass="71598">MQSNDNENQLADLQELATRLTHSYDARAGAAQEVPIVMVPGFSGWGSPLFGAVNYWGGIENIPQELAKAGYTVIVTPIAPISSNWERACELYAQLTSGRHVCRIKFRPEILTGCRFSWYDVGKGTFGDDKLSNDKLSNFSWIWQYLFRRDTSRQGIDVDYGDIFPERYGYERYTTKRKLPIIFTRDRKRWTNWVWSKDKPVHFICHSQGGNTVRYLLHLMENGSRNLTNDPSGSPPAHSKYFEHPGRSNWAISVSTIGTPHRGTTVVNAIEKYFEEMDIEQKTRLIGRLFATLSFSEPENRFYDLQLDHWGLRKVRNPAGEESFQEMRTRLESHIHGAQPGPVRRWLDSNHNGLYDNSIAGVDDLNNKTTPTFDNIYYFSLSFTCVQQFPANWPQWTLHALSEFPLAIHDFFKGVNLPFVQDAAQFVRNFVTQSGYEFVATQTSFTDVFVWALNYLVNPFLRDNGYQIKLPGPPDYLPVPSVFPPMLPIAYAMSSYDLTDHEANILGSDSHTWKVNDGIVNTASMQGPLNPTGGRHGSHNDELIAEASFFPHNPEDIPAAKGKYWHFTPKTGVNHADQIGNFIEENTARFTMDMYNALVTIISRLPREMHISMPYLTPVPEGSAEPHSD</sequence>
<dbReference type="PANTHER" id="PTHR34043">
    <property type="entry name" value="ALPHA/BETA-HYDROLASES SUPERFAMILY PROTEIN"/>
    <property type="match status" value="1"/>
</dbReference>
<evidence type="ECO:0000259" key="6">
    <source>
        <dbReference type="Pfam" id="PF24708"/>
    </source>
</evidence>
<dbReference type="Proteomes" id="UP000054771">
    <property type="component" value="Unassembled WGS sequence"/>
</dbReference>
<evidence type="ECO:0000256" key="2">
    <source>
        <dbReference type="ARBA" id="ARBA00022525"/>
    </source>
</evidence>
<dbReference type="AlphaFoldDB" id="A0A0U5GAY7"/>
<dbReference type="Pfam" id="PF24708">
    <property type="entry name" value="Lip_C"/>
    <property type="match status" value="2"/>
</dbReference>
<comment type="subcellular location">
    <subcellularLocation>
        <location evidence="1">Secreted</location>
    </subcellularLocation>
</comment>
<dbReference type="STRING" id="454130.A0A0U5GAY7"/>
<keyword evidence="5" id="KW-0443">Lipid metabolism</keyword>
<feature type="domain" description="Lipase-like C-terminal" evidence="6">
    <location>
        <begin position="155"/>
        <end position="379"/>
    </location>
</feature>
<dbReference type="PANTHER" id="PTHR34043:SF3">
    <property type="entry name" value="ALPHA_BETA-HYDROLASES SUPERFAMILY PROTEIN"/>
    <property type="match status" value="1"/>
</dbReference>
<dbReference type="GO" id="GO:0005576">
    <property type="term" value="C:extracellular region"/>
    <property type="evidence" value="ECO:0007669"/>
    <property type="project" value="UniProtKB-SubCell"/>
</dbReference>
<evidence type="ECO:0000256" key="5">
    <source>
        <dbReference type="ARBA" id="ARBA00023098"/>
    </source>
</evidence>
<keyword evidence="3" id="KW-0732">Signal</keyword>
<dbReference type="SUPFAM" id="SSF53474">
    <property type="entry name" value="alpha/beta-Hydrolases"/>
    <property type="match status" value="2"/>
</dbReference>
<proteinExistence type="predicted"/>
<keyword evidence="8" id="KW-1185">Reference proteome</keyword>
<protein>
    <recommendedName>
        <fullName evidence="6">Lipase-like C-terminal domain-containing protein</fullName>
    </recommendedName>
</protein>
<dbReference type="GO" id="GO:0016787">
    <property type="term" value="F:hydrolase activity"/>
    <property type="evidence" value="ECO:0007669"/>
    <property type="project" value="UniProtKB-KW"/>
</dbReference>
<reference evidence="8" key="1">
    <citation type="journal article" date="2016" name="Genome Announc.">
        <title>Draft genome sequences of fungus Aspergillus calidoustus.</title>
        <authorList>
            <person name="Horn F."/>
            <person name="Linde J."/>
            <person name="Mattern D.J."/>
            <person name="Walther G."/>
            <person name="Guthke R."/>
            <person name="Scherlach K."/>
            <person name="Martin K."/>
            <person name="Brakhage A.A."/>
            <person name="Petzke L."/>
            <person name="Valiante V."/>
        </authorList>
    </citation>
    <scope>NUCLEOTIDE SEQUENCE [LARGE SCALE GENOMIC DNA]</scope>
    <source>
        <strain evidence="8">SF006504</strain>
    </source>
</reference>
<keyword evidence="4" id="KW-0378">Hydrolase</keyword>
<evidence type="ECO:0000313" key="7">
    <source>
        <dbReference type="EMBL" id="CEL08950.1"/>
    </source>
</evidence>
<dbReference type="InterPro" id="IPR056304">
    <property type="entry name" value="Lip-like_C"/>
</dbReference>